<dbReference type="Gene3D" id="3.30.1900.20">
    <property type="match status" value="2"/>
</dbReference>
<reference evidence="15 17" key="1">
    <citation type="submission" date="2016-09" db="EMBL/GenBank/DDBJ databases">
        <authorList>
            <consortium name="Pathogen Informatics"/>
            <person name="Sun Q."/>
            <person name="Inoue M."/>
        </authorList>
    </citation>
    <scope>NUCLEOTIDE SEQUENCE [LARGE SCALE GENOMIC DNA]</scope>
    <source>
        <strain evidence="15 17">82C</strain>
    </source>
</reference>
<evidence type="ECO:0000259" key="14">
    <source>
        <dbReference type="SMART" id="SM00481"/>
    </source>
</evidence>
<evidence type="ECO:0000313" key="15">
    <source>
        <dbReference type="EMBL" id="SCT04501.1"/>
    </source>
</evidence>
<keyword evidence="2 11" id="KW-0963">Cytoplasm</keyword>
<gene>
    <name evidence="16" type="primary">polC_1</name>
    <name evidence="11" type="synonym">polC</name>
    <name evidence="16" type="ORF">SAMEA2297795_01802</name>
    <name evidence="15" type="ORF">SAMEA2297796_01625</name>
</gene>
<feature type="region of interest" description="Disordered" evidence="12">
    <location>
        <begin position="196"/>
        <end position="215"/>
    </location>
</feature>
<evidence type="ECO:0000256" key="1">
    <source>
        <dbReference type="ARBA" id="ARBA00003452"/>
    </source>
</evidence>
<dbReference type="NCBIfam" id="NF001688">
    <property type="entry name" value="PRK00448.1"/>
    <property type="match status" value="1"/>
</dbReference>
<comment type="function">
    <text evidence="1 11">Required for replicative DNA synthesis. This DNA polymerase also exhibits 3' to 5' exonuclease activity.</text>
</comment>
<evidence type="ECO:0000256" key="10">
    <source>
        <dbReference type="ARBA" id="ARBA00049244"/>
    </source>
</evidence>
<dbReference type="Gene3D" id="2.40.50.140">
    <property type="entry name" value="Nucleic acid-binding proteins"/>
    <property type="match status" value="1"/>
</dbReference>
<evidence type="ECO:0000256" key="9">
    <source>
        <dbReference type="ARBA" id="ARBA00022932"/>
    </source>
</evidence>
<dbReference type="Pfam" id="PF14579">
    <property type="entry name" value="HHH_6"/>
    <property type="match status" value="1"/>
</dbReference>
<keyword evidence="17" id="KW-1185">Reference proteome</keyword>
<evidence type="ECO:0000256" key="11">
    <source>
        <dbReference type="HAMAP-Rule" id="MF_00356"/>
    </source>
</evidence>
<protein>
    <recommendedName>
        <fullName evidence="11">DNA polymerase III PolC-type</fullName>
        <shortName evidence="11">PolIII</shortName>
        <ecNumber evidence="11">2.7.7.7</ecNumber>
    </recommendedName>
</protein>
<evidence type="ECO:0000256" key="3">
    <source>
        <dbReference type="ARBA" id="ARBA00022679"/>
    </source>
</evidence>
<dbReference type="Pfam" id="PF11490">
    <property type="entry name" value="DNA_pol3_a_NII"/>
    <property type="match status" value="1"/>
</dbReference>
<dbReference type="GO" id="GO:0008408">
    <property type="term" value="F:3'-5' exonuclease activity"/>
    <property type="evidence" value="ECO:0007669"/>
    <property type="project" value="UniProtKB-UniRule"/>
</dbReference>
<evidence type="ECO:0000256" key="12">
    <source>
        <dbReference type="SAM" id="MobiDB-lite"/>
    </source>
</evidence>
<dbReference type="FunFam" id="3.30.420.10:FF:000045">
    <property type="entry name" value="3'-5' exonuclease DinG"/>
    <property type="match status" value="1"/>
</dbReference>
<dbReference type="InterPro" id="IPR040982">
    <property type="entry name" value="DNA_pol3_finger"/>
</dbReference>
<dbReference type="InterPro" id="IPR044923">
    <property type="entry name" value="PolC_middle_finger_sf"/>
</dbReference>
<proteinExistence type="inferred from homology"/>
<dbReference type="InterPro" id="IPR003141">
    <property type="entry name" value="Pol/His_phosphatase_N"/>
</dbReference>
<dbReference type="OrthoDB" id="9804290at2"/>
<evidence type="ECO:0000313" key="17">
    <source>
        <dbReference type="Proteomes" id="UP000095412"/>
    </source>
</evidence>
<dbReference type="SMART" id="SM00479">
    <property type="entry name" value="EXOIII"/>
    <property type="match status" value="1"/>
</dbReference>
<keyword evidence="9 11" id="KW-0239">DNA-directed DNA polymerase</keyword>
<dbReference type="Pfam" id="PF00929">
    <property type="entry name" value="RNase_T"/>
    <property type="match status" value="1"/>
</dbReference>
<dbReference type="InterPro" id="IPR013520">
    <property type="entry name" value="Ribonucl_H"/>
</dbReference>
<dbReference type="EMBL" id="FMPI01000011">
    <property type="protein sequence ID" value="SCT04501.1"/>
    <property type="molecule type" value="Genomic_DNA"/>
</dbReference>
<dbReference type="InterPro" id="IPR012340">
    <property type="entry name" value="NA-bd_OB-fold"/>
</dbReference>
<dbReference type="Pfam" id="PF14480">
    <property type="entry name" value="DNA_pol3_a_NI"/>
    <property type="match status" value="1"/>
</dbReference>
<sequence>MTMTNEEKFKILADQIKITDHLDPDILAQSELTRVDVKTSDRSWVFQITFPHFLSIEDYLLFTGAITEEFKTIADVQCNITVKNKANQDEFALKYFSHCIEQTKLSPKVKGQLKQKKLIMSGDVLKVMCQNDVERNHFDKACNGSLIAAFKQCGFDLNKVVFETDSADNEGDLASLEAHIQEEDEKSAREATEKLEKMKAEKAKQQDNNESSVSKCQIGKPIQVENVRPIDSIIEEEFKVAVEGVIFDINLKELKSGRHIVELKVTDYTDSLVLKMFTRKNKDDLAHFKALSVGKWVRAQGRIEEDTFVRDLVMMMSDIEEIKKATKQDKAEEKRVEFHLHTSMSQMDGIPNIASYVDQAAKWGHKAIAVTDHNVVQAFPDAHSAAEKHGIKMIYGMEGMLVDDGVPIAYKPQDRNLKTATYVVFDVETTGLSNQYDKIIELAAVKVVDGEIVDKFERFSNPHERLSETIKNLTHISDDMLVDAPEIEEVLTEFKEWVGDAIFVAHNASFDMGFIDTGYEHVGIGASTNGVIDTLELSRTINTEYGKHGLNFLAKKYGVELTQHHRAIYDTEATAYMFIKMLKQLEELDVHNHKDINTSLSNEDAYKRARPNHVTLIVQNQQGLKNLFKIVSASLVQYYYRTPRIPRSLLDEYREGILVGSACDEGEVFTAVMQKDQSQVERIAKYYDFIEVQPPALYQDLIDRELIRDNETLHEIYNRLIRAAEVNNLPVIATGNAHYLNEHDAIARKILIASQPGNPLNRSTLPQAHFRTTDEMLDELHFLGEEKAYELVIKNTNELADRIERVVPIKDELYTPRMEGANDEIRQMSYDNAKALYGDDLPQIVIDRLEKELASIIGNGFSVIYLISQRLVKKSLNDGYLVGSRGSVGSSFVATMTEITEVNPLPPHYICPECKNSEFFDDGSVGSGFDLPDKKCDACGCDLIKEGQDIPFETFLGFKGDKVPDIDLNFSGEYQPEAHNYTKELFGEDKVFRAGTIGTVAEKTAFGYVKGFLNDQGIHKRGAEIDRLVKGCTGVKRTTGQHPGGIIVVPDYMDIYDFTPVQFPADDQGSSWMTTHFDFHSIHDNVLKLDILGHDDPTMIRMLQDLSGIDPKTIPVDDKDTMGIFSSPDPLSVTAEAILCKTGTFGVPEFGTGFVRQMLEDTKPTTFSELVRISGLSHGTDVWLGNAQDLIRSGKCDLSSVICCRDDIMVYLMYNGLEPSLAFKTMEFVRKGKGLTDDMVEAMVDNEVPDWYLDSCRKIKYMFPKAHAAAYVLMAVRIAYFKVHYPLYYYASYFTVRASDFDLITMIKDKESIRNTVSEMYSRYMDLAKKEKDTLTVLEIMNEMAQRGYRMQPISLEKSKAFEFVIEGDSLIPPFISVPGLGENVAQRIVDARDEGPFLSKEDLNKKAGLSQKVIEYLDELGSLPNLPDKAQLSIFDM</sequence>
<dbReference type="Gene3D" id="1.10.150.870">
    <property type="match status" value="1"/>
</dbReference>
<reference evidence="16 18" key="2">
    <citation type="submission" date="2016-09" db="EMBL/GenBank/DDBJ databases">
        <authorList>
            <consortium name="Pathogen Informatics"/>
        </authorList>
    </citation>
    <scope>NUCLEOTIDE SEQUENCE [LARGE SCALE GENOMIC DNA]</scope>
    <source>
        <strain evidence="16 18">82B</strain>
    </source>
</reference>
<dbReference type="GO" id="GO:0003677">
    <property type="term" value="F:DNA binding"/>
    <property type="evidence" value="ECO:0007669"/>
    <property type="project" value="UniProtKB-UniRule"/>
</dbReference>
<evidence type="ECO:0000256" key="7">
    <source>
        <dbReference type="ARBA" id="ARBA00022801"/>
    </source>
</evidence>
<dbReference type="Gene3D" id="3.20.20.140">
    <property type="entry name" value="Metal-dependent hydrolases"/>
    <property type="match status" value="1"/>
</dbReference>
<evidence type="ECO:0000256" key="8">
    <source>
        <dbReference type="ARBA" id="ARBA00022839"/>
    </source>
</evidence>
<dbReference type="SUPFAM" id="SSF53098">
    <property type="entry name" value="Ribonuclease H-like"/>
    <property type="match status" value="1"/>
</dbReference>
<evidence type="ECO:0000256" key="2">
    <source>
        <dbReference type="ARBA" id="ARBA00022490"/>
    </source>
</evidence>
<dbReference type="InterPro" id="IPR028112">
    <property type="entry name" value="DNA_PolC-type_N_I"/>
</dbReference>
<comment type="catalytic activity">
    <reaction evidence="10 11">
        <text>DNA(n) + a 2'-deoxyribonucleoside 5'-triphosphate = DNA(n+1) + diphosphate</text>
        <dbReference type="Rhea" id="RHEA:22508"/>
        <dbReference type="Rhea" id="RHEA-COMP:17339"/>
        <dbReference type="Rhea" id="RHEA-COMP:17340"/>
        <dbReference type="ChEBI" id="CHEBI:33019"/>
        <dbReference type="ChEBI" id="CHEBI:61560"/>
        <dbReference type="ChEBI" id="CHEBI:173112"/>
        <dbReference type="EC" id="2.7.7.7"/>
    </reaction>
</comment>
<dbReference type="EMBL" id="FMPG01000007">
    <property type="protein sequence ID" value="SCT10635.1"/>
    <property type="molecule type" value="Genomic_DNA"/>
</dbReference>
<accession>A0A1D4N1G6</accession>
<keyword evidence="5 11" id="KW-0235">DNA replication</keyword>
<comment type="similarity">
    <text evidence="11">Belongs to the DNA polymerase type-C family. PolC subfamily.</text>
</comment>
<dbReference type="Gene3D" id="1.10.150.700">
    <property type="entry name" value="PolC, middle finger domain"/>
    <property type="match status" value="1"/>
</dbReference>
<comment type="subcellular location">
    <subcellularLocation>
        <location evidence="11">Cytoplasm</location>
    </subcellularLocation>
</comment>
<name>A0A1D4N1G6_9STAP</name>
<dbReference type="Proteomes" id="UP000095768">
    <property type="component" value="Unassembled WGS sequence"/>
</dbReference>
<dbReference type="EC" id="2.7.7.7" evidence="11"/>
<dbReference type="GO" id="GO:0006261">
    <property type="term" value="P:DNA-templated DNA replication"/>
    <property type="evidence" value="ECO:0007669"/>
    <property type="project" value="UniProtKB-UniRule"/>
</dbReference>
<dbReference type="SMART" id="SM00481">
    <property type="entry name" value="POLIIIAc"/>
    <property type="match status" value="1"/>
</dbReference>
<feature type="domain" description="Exonuclease" evidence="13">
    <location>
        <begin position="421"/>
        <end position="587"/>
    </location>
</feature>
<dbReference type="Gene3D" id="6.10.140.1510">
    <property type="match status" value="1"/>
</dbReference>
<dbReference type="InterPro" id="IPR029460">
    <property type="entry name" value="DNAPol_HHH"/>
</dbReference>
<dbReference type="CDD" id="cd04484">
    <property type="entry name" value="polC_OBF"/>
    <property type="match status" value="1"/>
</dbReference>
<keyword evidence="4 11" id="KW-0548">Nucleotidyltransferase</keyword>
<dbReference type="InterPro" id="IPR004805">
    <property type="entry name" value="DnaE2/DnaE/PolC"/>
</dbReference>
<dbReference type="Gene3D" id="3.30.420.10">
    <property type="entry name" value="Ribonuclease H-like superfamily/Ribonuclease H"/>
    <property type="match status" value="1"/>
</dbReference>
<evidence type="ECO:0000259" key="13">
    <source>
        <dbReference type="SMART" id="SM00479"/>
    </source>
</evidence>
<dbReference type="Pfam" id="PF17657">
    <property type="entry name" value="DNA_pol3_finger"/>
    <property type="match status" value="1"/>
</dbReference>
<dbReference type="InterPro" id="IPR011708">
    <property type="entry name" value="DNA_pol3_alpha_NTPase_dom"/>
</dbReference>
<dbReference type="PANTHER" id="PTHR32294:SF5">
    <property type="entry name" value="DNA POLYMERASE III POLC-TYPE"/>
    <property type="match status" value="1"/>
</dbReference>
<dbReference type="InterPro" id="IPR012337">
    <property type="entry name" value="RNaseH-like_sf"/>
</dbReference>
<evidence type="ECO:0000256" key="4">
    <source>
        <dbReference type="ARBA" id="ARBA00022695"/>
    </source>
</evidence>
<dbReference type="SUPFAM" id="SSF81585">
    <property type="entry name" value="PsbU/PolX domain-like"/>
    <property type="match status" value="1"/>
</dbReference>
<keyword evidence="8 11" id="KW-0269">Exonuclease</keyword>
<dbReference type="CDD" id="cd07435">
    <property type="entry name" value="PHP_PolIIIA_POLC"/>
    <property type="match status" value="1"/>
</dbReference>
<dbReference type="GO" id="GO:0003887">
    <property type="term" value="F:DNA-directed DNA polymerase activity"/>
    <property type="evidence" value="ECO:0007669"/>
    <property type="project" value="UniProtKB-UniRule"/>
</dbReference>
<dbReference type="RefSeq" id="WP_069995772.1">
    <property type="nucleotide sequence ID" value="NZ_FMPG01000007.1"/>
</dbReference>
<evidence type="ECO:0000313" key="16">
    <source>
        <dbReference type="EMBL" id="SCT10635.1"/>
    </source>
</evidence>
<dbReference type="PANTHER" id="PTHR32294">
    <property type="entry name" value="DNA POLYMERASE III SUBUNIT ALPHA"/>
    <property type="match status" value="1"/>
</dbReference>
<dbReference type="Pfam" id="PF07733">
    <property type="entry name" value="DNA_pol3_alpha"/>
    <property type="match status" value="2"/>
</dbReference>
<dbReference type="GO" id="GO:0005737">
    <property type="term" value="C:cytoplasm"/>
    <property type="evidence" value="ECO:0007669"/>
    <property type="project" value="UniProtKB-SubCell"/>
</dbReference>
<dbReference type="InterPro" id="IPR006308">
    <property type="entry name" value="Pol_III_a_PolC-type_gram_pos"/>
</dbReference>
<keyword evidence="6 11" id="KW-0540">Nuclease</keyword>
<keyword evidence="7 11" id="KW-0378">Hydrolase</keyword>
<feature type="domain" description="Polymerase/histidinol phosphatase N-terminal" evidence="14">
    <location>
        <begin position="336"/>
        <end position="403"/>
    </location>
</feature>
<dbReference type="NCBIfam" id="TIGR00573">
    <property type="entry name" value="dnaq"/>
    <property type="match status" value="1"/>
</dbReference>
<dbReference type="HAMAP" id="MF_00356">
    <property type="entry name" value="DNApol_PolC"/>
    <property type="match status" value="1"/>
</dbReference>
<dbReference type="InterPro" id="IPR006054">
    <property type="entry name" value="DnaQ"/>
</dbReference>
<evidence type="ECO:0000313" key="18">
    <source>
        <dbReference type="Proteomes" id="UP000095768"/>
    </source>
</evidence>
<keyword evidence="3 11" id="KW-0808">Transferase</keyword>
<dbReference type="InterPro" id="IPR036397">
    <property type="entry name" value="RNaseH_sf"/>
</dbReference>
<dbReference type="NCBIfam" id="TIGR01405">
    <property type="entry name" value="polC_Gram_pos"/>
    <property type="match status" value="1"/>
</dbReference>
<evidence type="ECO:0000256" key="5">
    <source>
        <dbReference type="ARBA" id="ARBA00022705"/>
    </source>
</evidence>
<dbReference type="InterPro" id="IPR024754">
    <property type="entry name" value="DNA_PolC-like_N_II"/>
</dbReference>
<dbReference type="Proteomes" id="UP000095412">
    <property type="component" value="Unassembled WGS sequence"/>
</dbReference>
<evidence type="ECO:0000256" key="6">
    <source>
        <dbReference type="ARBA" id="ARBA00022722"/>
    </source>
</evidence>
<feature type="compositionally biased region" description="Basic and acidic residues" evidence="12">
    <location>
        <begin position="196"/>
        <end position="207"/>
    </location>
</feature>
<organism evidence="16 18">
    <name type="scientific">Staphylococcus caeli</name>
    <dbReference type="NCBI Taxonomy" id="2201815"/>
    <lineage>
        <taxon>Bacteria</taxon>
        <taxon>Bacillati</taxon>
        <taxon>Bacillota</taxon>
        <taxon>Bacilli</taxon>
        <taxon>Bacillales</taxon>
        <taxon>Staphylococcaceae</taxon>
        <taxon>Staphylococcus</taxon>
    </lineage>
</organism>
<dbReference type="CDD" id="cd06127">
    <property type="entry name" value="DEDDh"/>
    <property type="match status" value="1"/>
</dbReference>